<dbReference type="EMBL" id="KL367484">
    <property type="protein sequence ID" value="KFD70978.1"/>
    <property type="molecule type" value="Genomic_DNA"/>
</dbReference>
<sequence length="237" mass="27172">MSPKIQELILIKRKPELILRFLALYGDSSLPSSLFSIYAEGVHELWAQLGCGIVDGRYNWLGRKGDADQFRQAILGALQPDLSQLDFKSTWSRNNWCCHASTHSRLQNESNSFLLRFAEDESEHEALYHLIHFGCGALFSYSLRLTVSEHRITLTYCIDHEHFASAAWFLALVRMEFRQRTSTLLLNLIQFGNLFYVVSLKYFAYSWILAAQLSDSDCVISLSVWVHTLGVSRTDII</sequence>
<gene>
    <name evidence="1" type="ORF">M513_02554</name>
    <name evidence="2" type="ORF">M514_02554</name>
</gene>
<organism evidence="1 3">
    <name type="scientific">Trichuris suis</name>
    <name type="common">pig whipworm</name>
    <dbReference type="NCBI Taxonomy" id="68888"/>
    <lineage>
        <taxon>Eukaryota</taxon>
        <taxon>Metazoa</taxon>
        <taxon>Ecdysozoa</taxon>
        <taxon>Nematoda</taxon>
        <taxon>Enoplea</taxon>
        <taxon>Dorylaimia</taxon>
        <taxon>Trichinellida</taxon>
        <taxon>Trichuridae</taxon>
        <taxon>Trichuris</taxon>
    </lineage>
</organism>
<dbReference type="Proteomes" id="UP000030764">
    <property type="component" value="Unassembled WGS sequence"/>
</dbReference>
<dbReference type="AlphaFoldDB" id="A0A085MGV4"/>
<evidence type="ECO:0000313" key="1">
    <source>
        <dbReference type="EMBL" id="KFD56450.1"/>
    </source>
</evidence>
<keyword evidence="3" id="KW-1185">Reference proteome</keyword>
<protein>
    <submittedName>
        <fullName evidence="1">Uncharacterized protein</fullName>
    </submittedName>
</protein>
<evidence type="ECO:0000313" key="3">
    <source>
        <dbReference type="Proteomes" id="UP000030764"/>
    </source>
</evidence>
<name>A0A085MGV4_9BILA</name>
<dbReference type="EMBL" id="KL363193">
    <property type="protein sequence ID" value="KFD56450.1"/>
    <property type="molecule type" value="Genomic_DNA"/>
</dbReference>
<proteinExistence type="predicted"/>
<accession>A0A085MGV4</accession>
<reference evidence="1 3" key="1">
    <citation type="journal article" date="2014" name="Nat. Genet.">
        <title>Genome and transcriptome of the porcine whipworm Trichuris suis.</title>
        <authorList>
            <person name="Jex A.R."/>
            <person name="Nejsum P."/>
            <person name="Schwarz E.M."/>
            <person name="Hu L."/>
            <person name="Young N.D."/>
            <person name="Hall R.S."/>
            <person name="Korhonen P.K."/>
            <person name="Liao S."/>
            <person name="Thamsborg S."/>
            <person name="Xia J."/>
            <person name="Xu P."/>
            <person name="Wang S."/>
            <person name="Scheerlinck J.P."/>
            <person name="Hofmann A."/>
            <person name="Sternberg P.W."/>
            <person name="Wang J."/>
            <person name="Gasser R.B."/>
        </authorList>
    </citation>
    <scope>NUCLEOTIDE SEQUENCE [LARGE SCALE GENOMIC DNA]</scope>
    <source>
        <strain evidence="2">DCEP-RM93F</strain>
        <strain evidence="1">DCEP-RM93M</strain>
    </source>
</reference>
<evidence type="ECO:0000313" key="2">
    <source>
        <dbReference type="EMBL" id="KFD70978.1"/>
    </source>
</evidence>
<dbReference type="Proteomes" id="UP000030758">
    <property type="component" value="Unassembled WGS sequence"/>
</dbReference>